<proteinExistence type="predicted"/>
<keyword evidence="1" id="KW-0472">Membrane</keyword>
<organism evidence="4 5">
    <name type="scientific">Niastella vici</name>
    <dbReference type="NCBI Taxonomy" id="1703345"/>
    <lineage>
        <taxon>Bacteria</taxon>
        <taxon>Pseudomonadati</taxon>
        <taxon>Bacteroidota</taxon>
        <taxon>Chitinophagia</taxon>
        <taxon>Chitinophagales</taxon>
        <taxon>Chitinophagaceae</taxon>
        <taxon>Niastella</taxon>
    </lineage>
</organism>
<evidence type="ECO:0000256" key="1">
    <source>
        <dbReference type="SAM" id="Phobius"/>
    </source>
</evidence>
<protein>
    <recommendedName>
        <fullName evidence="3">Phosphatidic acid phosphatase type 2/haloperoxidase domain-containing protein</fullName>
    </recommendedName>
</protein>
<keyword evidence="1" id="KW-1133">Transmembrane helix</keyword>
<comment type="caution">
    <text evidence="4">The sequence shown here is derived from an EMBL/GenBank/DDBJ whole genome shotgun (WGS) entry which is preliminary data.</text>
</comment>
<dbReference type="CDD" id="cd03394">
    <property type="entry name" value="PAP2_like_5"/>
    <property type="match status" value="1"/>
</dbReference>
<dbReference type="InterPro" id="IPR036938">
    <property type="entry name" value="PAP2/HPO_sf"/>
</dbReference>
<feature type="domain" description="Phosphatidic acid phosphatase type 2/haloperoxidase" evidence="3">
    <location>
        <begin position="131"/>
        <end position="232"/>
    </location>
</feature>
<keyword evidence="2" id="KW-0732">Signal</keyword>
<keyword evidence="5" id="KW-1185">Reference proteome</keyword>
<dbReference type="InterPro" id="IPR000326">
    <property type="entry name" value="PAP2/HPO"/>
</dbReference>
<evidence type="ECO:0000256" key="2">
    <source>
        <dbReference type="SAM" id="SignalP"/>
    </source>
</evidence>
<dbReference type="SUPFAM" id="SSF48317">
    <property type="entry name" value="Acid phosphatase/Vanadium-dependent haloperoxidase"/>
    <property type="match status" value="1"/>
</dbReference>
<reference evidence="4 5" key="1">
    <citation type="submission" date="2016-03" db="EMBL/GenBank/DDBJ databases">
        <title>Niastella vici sp. nov., isolated from farmland soil.</title>
        <authorList>
            <person name="Chen L."/>
            <person name="Wang D."/>
            <person name="Yang S."/>
            <person name="Wang G."/>
        </authorList>
    </citation>
    <scope>NUCLEOTIDE SEQUENCE [LARGE SCALE GENOMIC DNA]</scope>
    <source>
        <strain evidence="4 5">DJ57</strain>
    </source>
</reference>
<dbReference type="Gene3D" id="1.20.144.10">
    <property type="entry name" value="Phosphatidic acid phosphatase type 2/haloperoxidase"/>
    <property type="match status" value="1"/>
</dbReference>
<evidence type="ECO:0000313" key="4">
    <source>
        <dbReference type="EMBL" id="OQP57664.1"/>
    </source>
</evidence>
<dbReference type="SMART" id="SM00014">
    <property type="entry name" value="acidPPc"/>
    <property type="match status" value="1"/>
</dbReference>
<dbReference type="STRING" id="1703345.A3860_08510"/>
<keyword evidence="1" id="KW-0812">Transmembrane</keyword>
<dbReference type="Proteomes" id="UP000192796">
    <property type="component" value="Unassembled WGS sequence"/>
</dbReference>
<dbReference type="Pfam" id="PF01569">
    <property type="entry name" value="PAP2"/>
    <property type="match status" value="1"/>
</dbReference>
<feature type="transmembrane region" description="Helical" evidence="1">
    <location>
        <begin position="60"/>
        <end position="79"/>
    </location>
</feature>
<feature type="signal peptide" evidence="2">
    <location>
        <begin position="1"/>
        <end position="28"/>
    </location>
</feature>
<dbReference type="EMBL" id="LVYD01000113">
    <property type="protein sequence ID" value="OQP57664.1"/>
    <property type="molecule type" value="Genomic_DNA"/>
</dbReference>
<feature type="transmembrane region" description="Helical" evidence="1">
    <location>
        <begin position="214"/>
        <end position="235"/>
    </location>
</feature>
<name>A0A1V9FH34_9BACT</name>
<dbReference type="AlphaFoldDB" id="A0A1V9FH34"/>
<accession>A0A1V9FH34</accession>
<feature type="transmembrane region" description="Helical" evidence="1">
    <location>
        <begin position="190"/>
        <end position="208"/>
    </location>
</feature>
<gene>
    <name evidence="4" type="ORF">A3860_08510</name>
</gene>
<sequence length="269" mass="30075">MYWKFAAINMKAPSLICLFLLVYSIAFAQSPQIASPAIDSIPPNHSREMITKPDVTWRSIIIPGTMIAYGVVALNCDWFQDWNESLKDEVWTQNPHNLVHIDNYLQWAPAASTFALGFAGIKGRHNFTDRALLFGMAELIQSSVVASIKKISGETRPNGESNQSFPSGHTSNAFTGAEFMRLEYKNVSPWYGVYGYVVAASTGFLRMYNNKHWLSDVLAGAGTGILSVDFTYYIYPKIKRLFSSKHTLHAIVIPTYNNGAMGLTLIRNF</sequence>
<evidence type="ECO:0000313" key="5">
    <source>
        <dbReference type="Proteomes" id="UP000192796"/>
    </source>
</evidence>
<evidence type="ECO:0000259" key="3">
    <source>
        <dbReference type="SMART" id="SM00014"/>
    </source>
</evidence>
<feature type="chain" id="PRO_5013161845" description="Phosphatidic acid phosphatase type 2/haloperoxidase domain-containing protein" evidence="2">
    <location>
        <begin position="29"/>
        <end position="269"/>
    </location>
</feature>